<feature type="region of interest" description="Disordered" evidence="1">
    <location>
        <begin position="403"/>
        <end position="450"/>
    </location>
</feature>
<reference evidence="3 4" key="1">
    <citation type="journal article" date="2017" name="Curr. Biol.">
        <title>Genome architecture and evolution of a unichromosomal asexual nematode.</title>
        <authorList>
            <person name="Fradin H."/>
            <person name="Zegar C."/>
            <person name="Gutwein M."/>
            <person name="Lucas J."/>
            <person name="Kovtun M."/>
            <person name="Corcoran D."/>
            <person name="Baugh L.R."/>
            <person name="Kiontke K."/>
            <person name="Gunsalus K."/>
            <person name="Fitch D.H."/>
            <person name="Piano F."/>
        </authorList>
    </citation>
    <scope>NUCLEOTIDE SEQUENCE [LARGE SCALE GENOMIC DNA]</scope>
    <source>
        <strain evidence="3">PF1309</strain>
    </source>
</reference>
<organism evidence="3 4">
    <name type="scientific">Diploscapter pachys</name>
    <dbReference type="NCBI Taxonomy" id="2018661"/>
    <lineage>
        <taxon>Eukaryota</taxon>
        <taxon>Metazoa</taxon>
        <taxon>Ecdysozoa</taxon>
        <taxon>Nematoda</taxon>
        <taxon>Chromadorea</taxon>
        <taxon>Rhabditida</taxon>
        <taxon>Rhabditina</taxon>
        <taxon>Rhabditomorpha</taxon>
        <taxon>Rhabditoidea</taxon>
        <taxon>Rhabditidae</taxon>
        <taxon>Diploscapter</taxon>
    </lineage>
</organism>
<sequence length="499" mass="56072">MGSYYTSDELADEDGVFINENSGNMILSSVIYPDAANVNSNMTASAPASQDDIQEHNMSTVPREGLGNPDDEFAAFDRDAVSPHTPNKTPSIDEMSGDGEMIKVEPFNRPEDTYSEPGPFYSNDYDESMRNQTNIALNPSRQTMNAGYVNPDAGYLCHPHTNSYAGPGNQNPAPGPVYSYEYGKTRSWTNMALDPSHQAISTGYLNTNADYSPYINSYTGPGNQNPASGSFEYGQTGNQTIMASNSSHQIPYVNNFNQNVDHLYTTSSANPGNQAPTLNEQKNHSKKVIKCSQPIRQGQKKNPHIAKAPSKVKMNKKSGSRKSTDVETILDPCEEAIENCDPKKISPLKRRGRGTLKPEEEKQNRKDINTRSIERQKEHPLNLENLKKELEAKLNDILQKRGNNGIQDEAAGTSATNNDGKKRTKWSGNKYERRRQSNKQAQQKQRDKKKQIIEDLKNEIREIWKKIDYYTNLTQWCIQPLLKWDRQNVDASQAAHDLW</sequence>
<proteinExistence type="predicted"/>
<dbReference type="GO" id="GO:0003700">
    <property type="term" value="F:DNA-binding transcription factor activity"/>
    <property type="evidence" value="ECO:0007669"/>
    <property type="project" value="InterPro"/>
</dbReference>
<dbReference type="AlphaFoldDB" id="A0A2A2KXZ5"/>
<feature type="region of interest" description="Disordered" evidence="1">
    <location>
        <begin position="295"/>
        <end position="326"/>
    </location>
</feature>
<dbReference type="Proteomes" id="UP000218231">
    <property type="component" value="Unassembled WGS sequence"/>
</dbReference>
<gene>
    <name evidence="3" type="ORF">WR25_08294</name>
</gene>
<accession>A0A2A2KXZ5</accession>
<evidence type="ECO:0000256" key="1">
    <source>
        <dbReference type="SAM" id="MobiDB-lite"/>
    </source>
</evidence>
<dbReference type="PROSITE" id="PS00036">
    <property type="entry name" value="BZIP_BASIC"/>
    <property type="match status" value="1"/>
</dbReference>
<dbReference type="SUPFAM" id="SSF57959">
    <property type="entry name" value="Leucine zipper domain"/>
    <property type="match status" value="1"/>
</dbReference>
<evidence type="ECO:0000259" key="2">
    <source>
        <dbReference type="PROSITE" id="PS00036"/>
    </source>
</evidence>
<keyword evidence="4" id="KW-1185">Reference proteome</keyword>
<feature type="compositionally biased region" description="Basic and acidic residues" evidence="1">
    <location>
        <begin position="356"/>
        <end position="384"/>
    </location>
</feature>
<dbReference type="EMBL" id="LIAE01007519">
    <property type="protein sequence ID" value="PAV78752.1"/>
    <property type="molecule type" value="Genomic_DNA"/>
</dbReference>
<evidence type="ECO:0000313" key="4">
    <source>
        <dbReference type="Proteomes" id="UP000218231"/>
    </source>
</evidence>
<dbReference type="InterPro" id="IPR004827">
    <property type="entry name" value="bZIP"/>
</dbReference>
<evidence type="ECO:0000313" key="3">
    <source>
        <dbReference type="EMBL" id="PAV78752.1"/>
    </source>
</evidence>
<comment type="caution">
    <text evidence="3">The sequence shown here is derived from an EMBL/GenBank/DDBJ whole genome shotgun (WGS) entry which is preliminary data.</text>
</comment>
<feature type="domain" description="BZIP" evidence="2">
    <location>
        <begin position="433"/>
        <end position="448"/>
    </location>
</feature>
<name>A0A2A2KXZ5_9BILA</name>
<feature type="region of interest" description="Disordered" evidence="1">
    <location>
        <begin position="344"/>
        <end position="384"/>
    </location>
</feature>
<dbReference type="InterPro" id="IPR046347">
    <property type="entry name" value="bZIP_sf"/>
</dbReference>
<protein>
    <recommendedName>
        <fullName evidence="2">BZIP domain-containing protein</fullName>
    </recommendedName>
</protein>